<dbReference type="Pfam" id="PF00230">
    <property type="entry name" value="MIP"/>
    <property type="match status" value="1"/>
</dbReference>
<dbReference type="InterPro" id="IPR023271">
    <property type="entry name" value="Aquaporin-like"/>
</dbReference>
<dbReference type="InterPro" id="IPR000425">
    <property type="entry name" value="MIP"/>
</dbReference>
<dbReference type="Gene3D" id="1.20.1080.10">
    <property type="entry name" value="Glycerol uptake facilitator protein"/>
    <property type="match status" value="1"/>
</dbReference>
<dbReference type="InterPro" id="IPR022357">
    <property type="entry name" value="MIP_CS"/>
</dbReference>
<dbReference type="PROSITE" id="PS00221">
    <property type="entry name" value="MIP"/>
    <property type="match status" value="1"/>
</dbReference>
<evidence type="ECO:0000256" key="2">
    <source>
        <dbReference type="ARBA" id="ARBA00022448"/>
    </source>
</evidence>
<gene>
    <name evidence="7" type="primary">aqpZ_2</name>
    <name evidence="7" type="ORF">GALL_239820</name>
</gene>
<accession>A0A1J5S153</accession>
<evidence type="ECO:0000256" key="1">
    <source>
        <dbReference type="ARBA" id="ARBA00004141"/>
    </source>
</evidence>
<feature type="transmembrane region" description="Helical" evidence="6">
    <location>
        <begin position="67"/>
        <end position="89"/>
    </location>
</feature>
<proteinExistence type="predicted"/>
<evidence type="ECO:0000256" key="4">
    <source>
        <dbReference type="ARBA" id="ARBA00022989"/>
    </source>
</evidence>
<dbReference type="PRINTS" id="PR00783">
    <property type="entry name" value="MINTRINSICP"/>
</dbReference>
<feature type="transmembrane region" description="Helical" evidence="6">
    <location>
        <begin position="150"/>
        <end position="169"/>
    </location>
</feature>
<evidence type="ECO:0000313" key="7">
    <source>
        <dbReference type="EMBL" id="OIQ94069.1"/>
    </source>
</evidence>
<feature type="transmembrane region" description="Helical" evidence="6">
    <location>
        <begin position="33"/>
        <end position="55"/>
    </location>
</feature>
<dbReference type="AlphaFoldDB" id="A0A1J5S153"/>
<protein>
    <submittedName>
        <fullName evidence="7">Aquaporin Z</fullName>
    </submittedName>
</protein>
<dbReference type="GO" id="GO:0015267">
    <property type="term" value="F:channel activity"/>
    <property type="evidence" value="ECO:0007669"/>
    <property type="project" value="InterPro"/>
</dbReference>
<dbReference type="GO" id="GO:0016020">
    <property type="term" value="C:membrane"/>
    <property type="evidence" value="ECO:0007669"/>
    <property type="project" value="UniProtKB-SubCell"/>
</dbReference>
<feature type="transmembrane region" description="Helical" evidence="6">
    <location>
        <begin position="110"/>
        <end position="130"/>
    </location>
</feature>
<dbReference type="SUPFAM" id="SSF81338">
    <property type="entry name" value="Aquaporin-like"/>
    <property type="match status" value="1"/>
</dbReference>
<dbReference type="EMBL" id="MLJW01000194">
    <property type="protein sequence ID" value="OIQ94069.1"/>
    <property type="molecule type" value="Genomic_DNA"/>
</dbReference>
<reference evidence="7" key="1">
    <citation type="submission" date="2016-10" db="EMBL/GenBank/DDBJ databases">
        <title>Sequence of Gallionella enrichment culture.</title>
        <authorList>
            <person name="Poehlein A."/>
            <person name="Muehling M."/>
            <person name="Daniel R."/>
        </authorList>
    </citation>
    <scope>NUCLEOTIDE SEQUENCE</scope>
</reference>
<keyword evidence="5 6" id="KW-0472">Membrane</keyword>
<keyword evidence="4 6" id="KW-1133">Transmembrane helix</keyword>
<evidence type="ECO:0000256" key="5">
    <source>
        <dbReference type="ARBA" id="ARBA00023136"/>
    </source>
</evidence>
<name>A0A1J5S153_9ZZZZ</name>
<dbReference type="PANTHER" id="PTHR45724">
    <property type="entry name" value="AQUAPORIN NIP2-1"/>
    <property type="match status" value="1"/>
</dbReference>
<keyword evidence="3 6" id="KW-0812">Transmembrane</keyword>
<keyword evidence="2" id="KW-0813">Transport</keyword>
<evidence type="ECO:0000256" key="3">
    <source>
        <dbReference type="ARBA" id="ARBA00022692"/>
    </source>
</evidence>
<evidence type="ECO:0000256" key="6">
    <source>
        <dbReference type="SAM" id="Phobius"/>
    </source>
</evidence>
<organism evidence="7">
    <name type="scientific">mine drainage metagenome</name>
    <dbReference type="NCBI Taxonomy" id="410659"/>
    <lineage>
        <taxon>unclassified sequences</taxon>
        <taxon>metagenomes</taxon>
        <taxon>ecological metagenomes</taxon>
    </lineage>
</organism>
<dbReference type="InterPro" id="IPR034294">
    <property type="entry name" value="Aquaporin_transptr"/>
</dbReference>
<dbReference type="PANTHER" id="PTHR45724:SF13">
    <property type="entry name" value="AQUAPORIN NIP1-1-RELATED"/>
    <property type="match status" value="1"/>
</dbReference>
<feature type="transmembrane region" description="Helical" evidence="6">
    <location>
        <begin position="221"/>
        <end position="241"/>
    </location>
</feature>
<comment type="subcellular location">
    <subcellularLocation>
        <location evidence="1">Membrane</location>
        <topology evidence="1">Multi-pass membrane protein</topology>
    </subcellularLocation>
</comment>
<sequence length="269" mass="27545">MRKPKIAAARARHGTSGLSSVDFLDPSIEWRRLFAECWGTFLLVLVAAGAGVVAARSHGAVTLGMQVVAPGLMVMAIIYFMGTVSGAHLNPAVTLAFAVRRNFPWQRVPGYMLAQLAGGVAAALFLHAMFGTVGALGATYPGSGISSTQALAMEVVLTAGLVNTILGTASGARNIGTNGAIAVGGYIALAGLWAAPISGVSMNPVRSLAPDLVRGDFATTWIYIVGPILGALIGVAFEAILRGKPSTAGTMAAEGDLDLDDAKSETHTP</sequence>
<comment type="caution">
    <text evidence="7">The sequence shown here is derived from an EMBL/GenBank/DDBJ whole genome shotgun (WGS) entry which is preliminary data.</text>
</comment>
<feature type="transmembrane region" description="Helical" evidence="6">
    <location>
        <begin position="181"/>
        <end position="201"/>
    </location>
</feature>